<evidence type="ECO:0000313" key="2">
    <source>
        <dbReference type="Proteomes" id="UP001164746"/>
    </source>
</evidence>
<accession>A0ABY7G2A9</accession>
<protein>
    <submittedName>
        <fullName evidence="1">Uncharacterized protein</fullName>
    </submittedName>
</protein>
<evidence type="ECO:0000313" key="1">
    <source>
        <dbReference type="EMBL" id="WAR28578.1"/>
    </source>
</evidence>
<dbReference type="EMBL" id="CP111026">
    <property type="protein sequence ID" value="WAR28578.1"/>
    <property type="molecule type" value="Genomic_DNA"/>
</dbReference>
<proteinExistence type="predicted"/>
<dbReference type="Proteomes" id="UP001164746">
    <property type="component" value="Chromosome 15"/>
</dbReference>
<name>A0ABY7G2A9_MYAAR</name>
<organism evidence="1 2">
    <name type="scientific">Mya arenaria</name>
    <name type="common">Soft-shell clam</name>
    <dbReference type="NCBI Taxonomy" id="6604"/>
    <lineage>
        <taxon>Eukaryota</taxon>
        <taxon>Metazoa</taxon>
        <taxon>Spiralia</taxon>
        <taxon>Lophotrochozoa</taxon>
        <taxon>Mollusca</taxon>
        <taxon>Bivalvia</taxon>
        <taxon>Autobranchia</taxon>
        <taxon>Heteroconchia</taxon>
        <taxon>Euheterodonta</taxon>
        <taxon>Imparidentia</taxon>
        <taxon>Neoheterodontei</taxon>
        <taxon>Myida</taxon>
        <taxon>Myoidea</taxon>
        <taxon>Myidae</taxon>
        <taxon>Mya</taxon>
    </lineage>
</organism>
<reference evidence="1" key="1">
    <citation type="submission" date="2022-11" db="EMBL/GenBank/DDBJ databases">
        <title>Centuries of genome instability and evolution in soft-shell clam transmissible cancer (bioRxiv).</title>
        <authorList>
            <person name="Hart S.F.M."/>
            <person name="Yonemitsu M.A."/>
            <person name="Giersch R.M."/>
            <person name="Beal B.F."/>
            <person name="Arriagada G."/>
            <person name="Davis B.W."/>
            <person name="Ostrander E.A."/>
            <person name="Goff S.P."/>
            <person name="Metzger M.J."/>
        </authorList>
    </citation>
    <scope>NUCLEOTIDE SEQUENCE</scope>
    <source>
        <strain evidence="1">MELC-2E11</strain>
        <tissue evidence="1">Siphon/mantle</tissue>
    </source>
</reference>
<keyword evidence="2" id="KW-1185">Reference proteome</keyword>
<sequence>MYSTDKPINTVQLNPIMSGNQTSFNLTCGVEDVCKFYKMRFMANGNRVDGSTMKCLSSYSGQGGYSITCSDIVGGDKIREATNSLTCQTYDEAKPSLNTEEIVVQEEEFKFTPCCGLLENKHVLCDDIIHGSCDEHNNCTGICEFFTNCVNEKYINTDCDEKCGLPGLNTWCRGKNNKLVTDRSRPNDLCEAIVIDGNNGCT</sequence>
<gene>
    <name evidence="1" type="ORF">MAR_014282</name>
</gene>